<dbReference type="PANTHER" id="PTHR42109:SF2">
    <property type="entry name" value="INTEGRAL MEMBRANE PROTEIN"/>
    <property type="match status" value="1"/>
</dbReference>
<name>A0A3D8T824_9HELO</name>
<feature type="compositionally biased region" description="Polar residues" evidence="1">
    <location>
        <begin position="252"/>
        <end position="267"/>
    </location>
</feature>
<dbReference type="InterPro" id="IPR056119">
    <property type="entry name" value="DUF7702"/>
</dbReference>
<dbReference type="EMBL" id="PDLN01000001">
    <property type="protein sequence ID" value="RDW94675.1"/>
    <property type="molecule type" value="Genomic_DNA"/>
</dbReference>
<dbReference type="PANTHER" id="PTHR42109">
    <property type="entry name" value="UNPLACED GENOMIC SCAFFOLD UM_SCAF_CONTIG_1.265, WHOLE GENOME SHOTGUN SEQUENCE"/>
    <property type="match status" value="1"/>
</dbReference>
<feature type="domain" description="DUF7702" evidence="3">
    <location>
        <begin position="3"/>
        <end position="245"/>
    </location>
</feature>
<feature type="transmembrane region" description="Helical" evidence="2">
    <location>
        <begin position="72"/>
        <end position="92"/>
    </location>
</feature>
<accession>A0A3D8T824</accession>
<keyword evidence="2" id="KW-0812">Transmembrane</keyword>
<keyword evidence="2" id="KW-0472">Membrane</keyword>
<keyword evidence="5" id="KW-1185">Reference proteome</keyword>
<feature type="transmembrane region" description="Helical" evidence="2">
    <location>
        <begin position="182"/>
        <end position="202"/>
    </location>
</feature>
<dbReference type="Proteomes" id="UP000256328">
    <property type="component" value="Unassembled WGS sequence"/>
</dbReference>
<evidence type="ECO:0000259" key="3">
    <source>
        <dbReference type="Pfam" id="PF24800"/>
    </source>
</evidence>
<dbReference type="OrthoDB" id="2560628at2759"/>
<comment type="caution">
    <text evidence="4">The sequence shown here is derived from an EMBL/GenBank/DDBJ whole genome shotgun (WGS) entry which is preliminary data.</text>
</comment>
<keyword evidence="2" id="KW-1133">Transmembrane helix</keyword>
<dbReference type="Pfam" id="PF24800">
    <property type="entry name" value="DUF7702"/>
    <property type="match status" value="1"/>
</dbReference>
<feature type="transmembrane region" description="Helical" evidence="2">
    <location>
        <begin position="151"/>
        <end position="170"/>
    </location>
</feature>
<evidence type="ECO:0000256" key="2">
    <source>
        <dbReference type="SAM" id="Phobius"/>
    </source>
</evidence>
<feature type="region of interest" description="Disordered" evidence="1">
    <location>
        <begin position="249"/>
        <end position="273"/>
    </location>
</feature>
<proteinExistence type="predicted"/>
<evidence type="ECO:0000313" key="5">
    <source>
        <dbReference type="Proteomes" id="UP000256328"/>
    </source>
</evidence>
<reference evidence="4 5" key="1">
    <citation type="journal article" date="2018" name="IMA Fungus">
        <title>IMA Genome-F 9: Draft genome sequence of Annulohypoxylon stygium, Aspergillus mulundensis, Berkeleyomyces basicola (syn. Thielaviopsis basicola), Ceratocystis smalleyi, two Cercospora beticola strains, Coleophoma cylindrospora, Fusarium fracticaudum, Phialophora cf. hyalina, and Morchella septimelata.</title>
        <authorList>
            <person name="Wingfield B.D."/>
            <person name="Bills G.F."/>
            <person name="Dong Y."/>
            <person name="Huang W."/>
            <person name="Nel W.J."/>
            <person name="Swalarsk-Parry B.S."/>
            <person name="Vaghefi N."/>
            <person name="Wilken P.M."/>
            <person name="An Z."/>
            <person name="de Beer Z.W."/>
            <person name="De Vos L."/>
            <person name="Chen L."/>
            <person name="Duong T.A."/>
            <person name="Gao Y."/>
            <person name="Hammerbacher A."/>
            <person name="Kikkert J.R."/>
            <person name="Li Y."/>
            <person name="Li H."/>
            <person name="Li K."/>
            <person name="Li Q."/>
            <person name="Liu X."/>
            <person name="Ma X."/>
            <person name="Naidoo K."/>
            <person name="Pethybridge S.J."/>
            <person name="Sun J."/>
            <person name="Steenkamp E.T."/>
            <person name="van der Nest M.A."/>
            <person name="van Wyk S."/>
            <person name="Wingfield M.J."/>
            <person name="Xiong C."/>
            <person name="Yue Q."/>
            <person name="Zhang X."/>
        </authorList>
    </citation>
    <scope>NUCLEOTIDE SEQUENCE [LARGE SCALE GENOMIC DNA]</scope>
    <source>
        <strain evidence="4 5">BP5796</strain>
    </source>
</reference>
<feature type="transmembrane region" description="Helical" evidence="2">
    <location>
        <begin position="214"/>
        <end position="239"/>
    </location>
</feature>
<evidence type="ECO:0000256" key="1">
    <source>
        <dbReference type="SAM" id="MobiDB-lite"/>
    </source>
</evidence>
<sequence length="311" mass="33446">MTLSYRNAVSIAELIVYLPSLAVALLLCTRHGFGRSSTFWFLVIFTLARVVGPGMELATMSDPTNVSLYEGVVILQSIGLSPLMMSTTALLSRLLGNIQKSTNTFLKTRMLQLVELVILVALILGIVGGIQSSNGIAQGSYHPNALNKVGVALFIACFAVIVMATIALSFSVAHADQGEKRILAAVAISLPFMLVRLIYSIMVTYTTAKAFNQLTGSVTVLLCVALIEEFIIVVIYEAVGVTLPKVPKLQPRQGQPLSSSDGTASRPSTRRHGGADNIALRIAKRTIVGRLVTAAMDSHHSKNDIEMGQRY</sequence>
<feature type="transmembrane region" description="Helical" evidence="2">
    <location>
        <begin position="6"/>
        <end position="27"/>
    </location>
</feature>
<organism evidence="4 5">
    <name type="scientific">Coleophoma crateriformis</name>
    <dbReference type="NCBI Taxonomy" id="565419"/>
    <lineage>
        <taxon>Eukaryota</taxon>
        <taxon>Fungi</taxon>
        <taxon>Dikarya</taxon>
        <taxon>Ascomycota</taxon>
        <taxon>Pezizomycotina</taxon>
        <taxon>Leotiomycetes</taxon>
        <taxon>Helotiales</taxon>
        <taxon>Dermateaceae</taxon>
        <taxon>Coleophoma</taxon>
    </lineage>
</organism>
<dbReference type="AlphaFoldDB" id="A0A3D8T824"/>
<protein>
    <recommendedName>
        <fullName evidence="3">DUF7702 domain-containing protein</fullName>
    </recommendedName>
</protein>
<gene>
    <name evidence="4" type="ORF">BP5796_00438</name>
</gene>
<feature type="transmembrane region" description="Helical" evidence="2">
    <location>
        <begin position="39"/>
        <end position="60"/>
    </location>
</feature>
<evidence type="ECO:0000313" key="4">
    <source>
        <dbReference type="EMBL" id="RDW94675.1"/>
    </source>
</evidence>
<feature type="transmembrane region" description="Helical" evidence="2">
    <location>
        <begin position="113"/>
        <end position="131"/>
    </location>
</feature>